<dbReference type="AlphaFoldDB" id="A0A168EJ99"/>
<proteinExistence type="predicted"/>
<evidence type="ECO:0000256" key="1">
    <source>
        <dbReference type="SAM" id="MobiDB-lite"/>
    </source>
</evidence>
<gene>
    <name evidence="2" type="ORF">AAL_02406</name>
</gene>
<sequence>MDNPTTPRKPLVKSEETPSSEPEPPEPFVLAKNGDLQLIVGSVKQVILVHSWPLMNASALLSDAIKDPRGPKPASDGYRQGRTINLVDDDADSWMVLCGILHGKPQLDLDLSDGMLLYNLANLAQKYDCAGSLLMGAEFYFSRMGCLGAVEELWRCFVAAYYLRSSRFFQRIGSKLAARYRFSFLVFASRSINYTHATRLCCE</sequence>
<dbReference type="Proteomes" id="UP000078544">
    <property type="component" value="Unassembled WGS sequence"/>
</dbReference>
<name>A0A168EJ99_9HYPO</name>
<keyword evidence="3" id="KW-1185">Reference proteome</keyword>
<accession>A0A168EJ99</accession>
<evidence type="ECO:0000313" key="2">
    <source>
        <dbReference type="EMBL" id="KZZ98855.1"/>
    </source>
</evidence>
<dbReference type="OrthoDB" id="5275938at2759"/>
<dbReference type="STRING" id="1081109.A0A168EJ99"/>
<organism evidence="2 3">
    <name type="scientific">Moelleriella libera RCEF 2490</name>
    <dbReference type="NCBI Taxonomy" id="1081109"/>
    <lineage>
        <taxon>Eukaryota</taxon>
        <taxon>Fungi</taxon>
        <taxon>Dikarya</taxon>
        <taxon>Ascomycota</taxon>
        <taxon>Pezizomycotina</taxon>
        <taxon>Sordariomycetes</taxon>
        <taxon>Hypocreomycetidae</taxon>
        <taxon>Hypocreales</taxon>
        <taxon>Clavicipitaceae</taxon>
        <taxon>Moelleriella</taxon>
    </lineage>
</organism>
<comment type="caution">
    <text evidence="2">The sequence shown here is derived from an EMBL/GenBank/DDBJ whole genome shotgun (WGS) entry which is preliminary data.</text>
</comment>
<feature type="region of interest" description="Disordered" evidence="1">
    <location>
        <begin position="1"/>
        <end position="27"/>
    </location>
</feature>
<evidence type="ECO:0008006" key="4">
    <source>
        <dbReference type="Google" id="ProtNLM"/>
    </source>
</evidence>
<reference evidence="2 3" key="1">
    <citation type="journal article" date="2016" name="Genome Biol. Evol.">
        <title>Divergent and convergent evolution of fungal pathogenicity.</title>
        <authorList>
            <person name="Shang Y."/>
            <person name="Xiao G."/>
            <person name="Zheng P."/>
            <person name="Cen K."/>
            <person name="Zhan S."/>
            <person name="Wang C."/>
        </authorList>
    </citation>
    <scope>NUCLEOTIDE SEQUENCE [LARGE SCALE GENOMIC DNA]</scope>
    <source>
        <strain evidence="2 3">RCEF 2490</strain>
    </source>
</reference>
<dbReference type="EMBL" id="AZGY01000004">
    <property type="protein sequence ID" value="KZZ98855.1"/>
    <property type="molecule type" value="Genomic_DNA"/>
</dbReference>
<protein>
    <recommendedName>
        <fullName evidence="4">BTB/POZ fold protein</fullName>
    </recommendedName>
</protein>
<evidence type="ECO:0000313" key="3">
    <source>
        <dbReference type="Proteomes" id="UP000078544"/>
    </source>
</evidence>